<gene>
    <name evidence="1" type="ORF">g.53982</name>
</gene>
<dbReference type="EMBL" id="GEBQ01012649">
    <property type="protein sequence ID" value="JAT27328.1"/>
    <property type="molecule type" value="Transcribed_RNA"/>
</dbReference>
<accession>A0A1B6LUH5</accession>
<feature type="non-terminal residue" evidence="1">
    <location>
        <position position="1"/>
    </location>
</feature>
<feature type="non-terminal residue" evidence="1">
    <location>
        <position position="119"/>
    </location>
</feature>
<proteinExistence type="predicted"/>
<name>A0A1B6LUH5_9HEMI</name>
<sequence length="119" mass="12970">STLSQSGLKDTDTELGNPLVSYGQTILPPILSCALQEEKTSVLGQNIIQTTIVSAEKGISVKVSEVPWLESYDCEADCEIKSDLQNNYTNNREPELNETTSPTIYFSNKNCSEYGGTAT</sequence>
<dbReference type="AlphaFoldDB" id="A0A1B6LUH5"/>
<organism evidence="1">
    <name type="scientific">Graphocephala atropunctata</name>
    <dbReference type="NCBI Taxonomy" id="36148"/>
    <lineage>
        <taxon>Eukaryota</taxon>
        <taxon>Metazoa</taxon>
        <taxon>Ecdysozoa</taxon>
        <taxon>Arthropoda</taxon>
        <taxon>Hexapoda</taxon>
        <taxon>Insecta</taxon>
        <taxon>Pterygota</taxon>
        <taxon>Neoptera</taxon>
        <taxon>Paraneoptera</taxon>
        <taxon>Hemiptera</taxon>
        <taxon>Auchenorrhyncha</taxon>
        <taxon>Membracoidea</taxon>
        <taxon>Cicadellidae</taxon>
        <taxon>Cicadellinae</taxon>
        <taxon>Cicadellini</taxon>
        <taxon>Graphocephala</taxon>
    </lineage>
</organism>
<evidence type="ECO:0000313" key="1">
    <source>
        <dbReference type="EMBL" id="JAT27328.1"/>
    </source>
</evidence>
<reference evidence="1" key="1">
    <citation type="submission" date="2015-11" db="EMBL/GenBank/DDBJ databases">
        <title>De novo transcriptome assembly of four potential Pierce s Disease insect vectors from Arizona vineyards.</title>
        <authorList>
            <person name="Tassone E.E."/>
        </authorList>
    </citation>
    <scope>NUCLEOTIDE SEQUENCE</scope>
</reference>
<protein>
    <submittedName>
        <fullName evidence="1">Uncharacterized protein</fullName>
    </submittedName>
</protein>